<evidence type="ECO:0000256" key="1">
    <source>
        <dbReference type="ARBA" id="ARBA00006007"/>
    </source>
</evidence>
<sequence>MNEDSPADTWRGIFCGGQQMNRTMARIFTQPKPILGMLHLAGDSAEDRLALALRETDLMVAGGVDGIIVENYFGSADDARRVLEAFAAKPPGTVIGLNILRNFRLAFDLVREFDVGFLQIDSVAGHLPPDEDADYAAELAERRKGSSALLFGGVRFKYQPYKSGRSEKEDLHLGMARADGIVITGAGTGQATDNDKVKRFRSVVGPDYPLLIGAGMTAETAAQQMRLADGAVVGSYFKDTYKDSGKVEQGHVERLMAEVRPLRAG</sequence>
<reference evidence="2 3" key="1">
    <citation type="submission" date="2017-08" db="EMBL/GenBank/DDBJ databases">
        <title>Infants hospitalized years apart are colonized by the same room-sourced microbial strains.</title>
        <authorList>
            <person name="Brooks B."/>
            <person name="Olm M.R."/>
            <person name="Firek B.A."/>
            <person name="Baker R."/>
            <person name="Thomas B.C."/>
            <person name="Morowitz M.J."/>
            <person name="Banfield J.F."/>
        </authorList>
    </citation>
    <scope>NUCLEOTIDE SEQUENCE [LARGE SCALE GENOMIC DNA]</scope>
    <source>
        <strain evidence="2">S2_003_000_R2_11</strain>
    </source>
</reference>
<dbReference type="Proteomes" id="UP000248975">
    <property type="component" value="Unassembled WGS sequence"/>
</dbReference>
<dbReference type="Pfam" id="PF03437">
    <property type="entry name" value="BtpA"/>
    <property type="match status" value="1"/>
</dbReference>
<dbReference type="InterPro" id="IPR005137">
    <property type="entry name" value="BtpA"/>
</dbReference>
<dbReference type="InterPro" id="IPR011060">
    <property type="entry name" value="RibuloseP-bd_barrel"/>
</dbReference>
<organism evidence="2 3">
    <name type="scientific">Cereibacter sphaeroides</name>
    <name type="common">Rhodobacter sphaeroides</name>
    <dbReference type="NCBI Taxonomy" id="1063"/>
    <lineage>
        <taxon>Bacteria</taxon>
        <taxon>Pseudomonadati</taxon>
        <taxon>Pseudomonadota</taxon>
        <taxon>Alphaproteobacteria</taxon>
        <taxon>Rhodobacterales</taxon>
        <taxon>Paracoccaceae</taxon>
        <taxon>Cereibacter</taxon>
    </lineage>
</organism>
<name>A0A2W5S4B0_CERSP</name>
<dbReference type="EMBL" id="QFQS01000005">
    <property type="protein sequence ID" value="PZQ95842.1"/>
    <property type="molecule type" value="Genomic_DNA"/>
</dbReference>
<evidence type="ECO:0000313" key="3">
    <source>
        <dbReference type="Proteomes" id="UP000248975"/>
    </source>
</evidence>
<dbReference type="PANTHER" id="PTHR21381:SF3">
    <property type="entry name" value="SGC REGION PROTEIN SGCQ-RELATED"/>
    <property type="match status" value="1"/>
</dbReference>
<proteinExistence type="inferred from homology"/>
<comment type="similarity">
    <text evidence="1">Belongs to the BtpA family.</text>
</comment>
<comment type="caution">
    <text evidence="2">The sequence shown here is derived from an EMBL/GenBank/DDBJ whole genome shotgun (WGS) entry which is preliminary data.</text>
</comment>
<gene>
    <name evidence="2" type="ORF">DI533_17500</name>
</gene>
<evidence type="ECO:0000313" key="2">
    <source>
        <dbReference type="EMBL" id="PZQ95842.1"/>
    </source>
</evidence>
<accession>A0A2W5S4B0</accession>
<dbReference type="AlphaFoldDB" id="A0A2W5S4B0"/>
<protein>
    <submittedName>
        <fullName evidence="2">Membrane biogenesis protein</fullName>
    </submittedName>
</protein>
<dbReference type="SUPFAM" id="SSF51366">
    <property type="entry name" value="Ribulose-phoshate binding barrel"/>
    <property type="match status" value="1"/>
</dbReference>
<dbReference type="PANTHER" id="PTHR21381">
    <property type="entry name" value="ZGC:162297"/>
    <property type="match status" value="1"/>
</dbReference>